<dbReference type="InterPro" id="IPR003593">
    <property type="entry name" value="AAA+_ATPase"/>
</dbReference>
<dbReference type="PANTHER" id="PTHR43776:SF7">
    <property type="entry name" value="D,D-DIPEPTIDE TRANSPORT ATP-BINDING PROTEIN DDPF-RELATED"/>
    <property type="match status" value="1"/>
</dbReference>
<evidence type="ECO:0000313" key="7">
    <source>
        <dbReference type="Proteomes" id="UP001501645"/>
    </source>
</evidence>
<dbReference type="SMART" id="SM00382">
    <property type="entry name" value="AAA"/>
    <property type="match status" value="1"/>
</dbReference>
<name>A0ABP8ZT69_9MICO</name>
<evidence type="ECO:0000256" key="4">
    <source>
        <dbReference type="ARBA" id="ARBA00022840"/>
    </source>
</evidence>
<evidence type="ECO:0000256" key="3">
    <source>
        <dbReference type="ARBA" id="ARBA00022741"/>
    </source>
</evidence>
<keyword evidence="2" id="KW-0813">Transport</keyword>
<organism evidence="6 7">
    <name type="scientific">Microbacterium gilvum</name>
    <dbReference type="NCBI Taxonomy" id="1336204"/>
    <lineage>
        <taxon>Bacteria</taxon>
        <taxon>Bacillati</taxon>
        <taxon>Actinomycetota</taxon>
        <taxon>Actinomycetes</taxon>
        <taxon>Micrococcales</taxon>
        <taxon>Microbacteriaceae</taxon>
        <taxon>Microbacterium</taxon>
    </lineage>
</organism>
<accession>A0ABP8ZT69</accession>
<dbReference type="SUPFAM" id="SSF52540">
    <property type="entry name" value="P-loop containing nucleoside triphosphate hydrolases"/>
    <property type="match status" value="1"/>
</dbReference>
<comment type="caution">
    <text evidence="6">The sequence shown here is derived from an EMBL/GenBank/DDBJ whole genome shotgun (WGS) entry which is preliminary data.</text>
</comment>
<dbReference type="InterPro" id="IPR003439">
    <property type="entry name" value="ABC_transporter-like_ATP-bd"/>
</dbReference>
<reference evidence="7" key="1">
    <citation type="journal article" date="2019" name="Int. J. Syst. Evol. Microbiol.">
        <title>The Global Catalogue of Microorganisms (GCM) 10K type strain sequencing project: providing services to taxonomists for standard genome sequencing and annotation.</title>
        <authorList>
            <consortium name="The Broad Institute Genomics Platform"/>
            <consortium name="The Broad Institute Genome Sequencing Center for Infectious Disease"/>
            <person name="Wu L."/>
            <person name="Ma J."/>
        </authorList>
    </citation>
    <scope>NUCLEOTIDE SEQUENCE [LARGE SCALE GENOMIC DNA]</scope>
    <source>
        <strain evidence="7">JCM 18537</strain>
    </source>
</reference>
<proteinExistence type="inferred from homology"/>
<dbReference type="InterPro" id="IPR017871">
    <property type="entry name" value="ABC_transporter-like_CS"/>
</dbReference>
<dbReference type="RefSeq" id="WP_345435635.1">
    <property type="nucleotide sequence ID" value="NZ_BAABKO010000001.1"/>
</dbReference>
<sequence length="260" mass="27523">MRVPDDTENAVRLLDLCVTRRGRGQSVRAVDGVTATVATGGTLCVAGPTGSGKSSLAAALAGERDRSIAVSGGDAFVTGIPVRRPGRAHRVLTYRTGYVPQGGGATLPSRLTVAEVITEPITSRDRRVNQRALNVRVAALLDEMHLPLGAAAKFPYELSAGMRQRVSFARALILDPRLLIADEPLANIGLEVRHVIFDAIRRRRAEWGMASLLVTNDASLARELDADRLVLRGGHVVAAGDAEALAWTPGARGADTLVIA</sequence>
<dbReference type="PROSITE" id="PS50893">
    <property type="entry name" value="ABC_TRANSPORTER_2"/>
    <property type="match status" value="1"/>
</dbReference>
<dbReference type="PANTHER" id="PTHR43776">
    <property type="entry name" value="TRANSPORT ATP-BINDING PROTEIN"/>
    <property type="match status" value="1"/>
</dbReference>
<keyword evidence="3" id="KW-0547">Nucleotide-binding</keyword>
<gene>
    <name evidence="6" type="ORF">GCM10023351_05180</name>
</gene>
<keyword evidence="4" id="KW-0067">ATP-binding</keyword>
<keyword evidence="7" id="KW-1185">Reference proteome</keyword>
<evidence type="ECO:0000256" key="1">
    <source>
        <dbReference type="ARBA" id="ARBA00005417"/>
    </source>
</evidence>
<evidence type="ECO:0000313" key="6">
    <source>
        <dbReference type="EMBL" id="GAA4765256.1"/>
    </source>
</evidence>
<dbReference type="EMBL" id="BAABKO010000001">
    <property type="protein sequence ID" value="GAA4765256.1"/>
    <property type="molecule type" value="Genomic_DNA"/>
</dbReference>
<protein>
    <recommendedName>
        <fullName evidence="5">ABC transporter domain-containing protein</fullName>
    </recommendedName>
</protein>
<dbReference type="InterPro" id="IPR027417">
    <property type="entry name" value="P-loop_NTPase"/>
</dbReference>
<feature type="domain" description="ABC transporter" evidence="5">
    <location>
        <begin position="11"/>
        <end position="258"/>
    </location>
</feature>
<dbReference type="PROSITE" id="PS00211">
    <property type="entry name" value="ABC_TRANSPORTER_1"/>
    <property type="match status" value="1"/>
</dbReference>
<dbReference type="Pfam" id="PF00005">
    <property type="entry name" value="ABC_tran"/>
    <property type="match status" value="1"/>
</dbReference>
<dbReference type="Proteomes" id="UP001501645">
    <property type="component" value="Unassembled WGS sequence"/>
</dbReference>
<dbReference type="Gene3D" id="3.40.50.300">
    <property type="entry name" value="P-loop containing nucleotide triphosphate hydrolases"/>
    <property type="match status" value="1"/>
</dbReference>
<evidence type="ECO:0000256" key="2">
    <source>
        <dbReference type="ARBA" id="ARBA00022448"/>
    </source>
</evidence>
<dbReference type="InterPro" id="IPR050319">
    <property type="entry name" value="ABC_transp_ATP-bind"/>
</dbReference>
<comment type="similarity">
    <text evidence="1">Belongs to the ABC transporter superfamily.</text>
</comment>
<evidence type="ECO:0000259" key="5">
    <source>
        <dbReference type="PROSITE" id="PS50893"/>
    </source>
</evidence>